<dbReference type="InterPro" id="IPR027417">
    <property type="entry name" value="P-loop_NTPase"/>
</dbReference>
<evidence type="ECO:0000256" key="5">
    <source>
        <dbReference type="SAM" id="MobiDB-lite"/>
    </source>
</evidence>
<dbReference type="PANTHER" id="PTHR42711:SF15">
    <property type="entry name" value="ABC-TYPE MULTIDRUG TRANSPORT SYSTEM, ATPASE COMPONENT"/>
    <property type="match status" value="1"/>
</dbReference>
<feature type="region of interest" description="Disordered" evidence="5">
    <location>
        <begin position="1"/>
        <end position="20"/>
    </location>
</feature>
<reference evidence="7 8" key="1">
    <citation type="journal article" date="2014" name="Front. Genet.">
        <title>Genome and metabolic network of "Candidatus Phaeomarinobacter ectocarpi" Ec32, a new candidate genus of Alphaproteobacteria frequently associated with brown algae.</title>
        <authorList>
            <person name="Dittami S.M."/>
            <person name="Barbeyron T."/>
            <person name="Boyen C."/>
            <person name="Cambefort J."/>
            <person name="Collet G."/>
            <person name="Delage L."/>
            <person name="Gobet A."/>
            <person name="Groisillier A."/>
            <person name="Leblanc C."/>
            <person name="Michel G."/>
            <person name="Scornet D."/>
            <person name="Siegel A."/>
            <person name="Tapia J.E."/>
            <person name="Tonon T."/>
        </authorList>
    </citation>
    <scope>NUCLEOTIDE SEQUENCE [LARGE SCALE GENOMIC DNA]</scope>
    <source>
        <strain evidence="7 8">Ec32</strain>
    </source>
</reference>
<dbReference type="InterPro" id="IPR003439">
    <property type="entry name" value="ABC_transporter-like_ATP-bd"/>
</dbReference>
<dbReference type="SMART" id="SM00382">
    <property type="entry name" value="AAA"/>
    <property type="match status" value="1"/>
</dbReference>
<dbReference type="InterPro" id="IPR050763">
    <property type="entry name" value="ABC_transporter_ATP-binding"/>
</dbReference>
<dbReference type="PROSITE" id="PS00211">
    <property type="entry name" value="ABC_TRANSPORTER_1"/>
    <property type="match status" value="1"/>
</dbReference>
<evidence type="ECO:0000259" key="6">
    <source>
        <dbReference type="PROSITE" id="PS50893"/>
    </source>
</evidence>
<dbReference type="InterPro" id="IPR003593">
    <property type="entry name" value="AAA+_ATPase"/>
</dbReference>
<keyword evidence="2" id="KW-0813">Transport</keyword>
<proteinExistence type="inferred from homology"/>
<dbReference type="STRING" id="1458461.BN1012_Phect1872"/>
<evidence type="ECO:0000256" key="3">
    <source>
        <dbReference type="ARBA" id="ARBA00022741"/>
    </source>
</evidence>
<evidence type="ECO:0000256" key="4">
    <source>
        <dbReference type="ARBA" id="ARBA00022840"/>
    </source>
</evidence>
<dbReference type="GO" id="GO:0016887">
    <property type="term" value="F:ATP hydrolysis activity"/>
    <property type="evidence" value="ECO:0007669"/>
    <property type="project" value="InterPro"/>
</dbReference>
<dbReference type="AlphaFoldDB" id="X5MM57"/>
<dbReference type="EMBL" id="HG966617">
    <property type="protein sequence ID" value="CDO60085.1"/>
    <property type="molecule type" value="Genomic_DNA"/>
</dbReference>
<feature type="domain" description="ABC transporter" evidence="6">
    <location>
        <begin position="24"/>
        <end position="258"/>
    </location>
</feature>
<keyword evidence="4 7" id="KW-0067">ATP-binding</keyword>
<gene>
    <name evidence="7" type="ORF">BN1012_Phect1872</name>
</gene>
<protein>
    <submittedName>
        <fullName evidence="7">ABC transporter, ATP-binding protein</fullName>
    </submittedName>
</protein>
<accession>X5MM57</accession>
<evidence type="ECO:0000313" key="7">
    <source>
        <dbReference type="EMBL" id="CDO60085.1"/>
    </source>
</evidence>
<dbReference type="SUPFAM" id="SSF52540">
    <property type="entry name" value="P-loop containing nucleoside triphosphate hydrolases"/>
    <property type="match status" value="1"/>
</dbReference>
<dbReference type="Proteomes" id="UP000032160">
    <property type="component" value="Chromosome I"/>
</dbReference>
<keyword evidence="3" id="KW-0547">Nucleotide-binding</keyword>
<name>X5MM57_9HYPH</name>
<dbReference type="KEGG" id="pect:BN1012_Phect1872"/>
<dbReference type="PATRIC" id="fig|1458461.3.peg.1877"/>
<dbReference type="RefSeq" id="WP_197538325.1">
    <property type="nucleotide sequence ID" value="NZ_HG966617.1"/>
</dbReference>
<evidence type="ECO:0000256" key="2">
    <source>
        <dbReference type="ARBA" id="ARBA00022448"/>
    </source>
</evidence>
<dbReference type="PANTHER" id="PTHR42711">
    <property type="entry name" value="ABC TRANSPORTER ATP-BINDING PROTEIN"/>
    <property type="match status" value="1"/>
</dbReference>
<comment type="similarity">
    <text evidence="1">Belongs to the ABC transporter superfamily.</text>
</comment>
<dbReference type="InterPro" id="IPR017871">
    <property type="entry name" value="ABC_transporter-like_CS"/>
</dbReference>
<dbReference type="PROSITE" id="PS50893">
    <property type="entry name" value="ABC_TRANSPORTER_2"/>
    <property type="match status" value="1"/>
</dbReference>
<organism evidence="7 8">
    <name type="scientific">Candidatus Phaeomarinibacter ectocarpi</name>
    <dbReference type="NCBI Taxonomy" id="1458461"/>
    <lineage>
        <taxon>Bacteria</taxon>
        <taxon>Pseudomonadati</taxon>
        <taxon>Pseudomonadota</taxon>
        <taxon>Alphaproteobacteria</taxon>
        <taxon>Hyphomicrobiales</taxon>
        <taxon>Parvibaculaceae</taxon>
        <taxon>Candidatus Phaeomarinibacter</taxon>
    </lineage>
</organism>
<dbReference type="HOGENOM" id="CLU_000604_1_2_5"/>
<dbReference type="GO" id="GO:0005524">
    <property type="term" value="F:ATP binding"/>
    <property type="evidence" value="ECO:0007669"/>
    <property type="project" value="UniProtKB-KW"/>
</dbReference>
<dbReference type="Gene3D" id="3.40.50.300">
    <property type="entry name" value="P-loop containing nucleotide triphosphate hydrolases"/>
    <property type="match status" value="1"/>
</dbReference>
<keyword evidence="8" id="KW-1185">Reference proteome</keyword>
<dbReference type="Pfam" id="PF00005">
    <property type="entry name" value="ABC_tran"/>
    <property type="match status" value="1"/>
</dbReference>
<evidence type="ECO:0000256" key="1">
    <source>
        <dbReference type="ARBA" id="ARBA00005417"/>
    </source>
</evidence>
<sequence length="330" mass="35628">MDMETPAAPSSDIGGDATTRTPAIQARGLRKIYKASNNEPAKEALKGIDLTIPRGSIFGLLGPNGAGKSTFINVLAGMVVKTEGEVDVWGFDIDENPRQARASIGVVPQELNIDPFFTPGEVLELQAGLYGVPRAERRTDEILEAMGLADKKDAYARTLSGGMRRRLLVGKAMVHSPPVIVLDEPTAGVDIELRQQLWAYVKGLNERGVTIVLTTHYLEEAESLCDEIAIINHGEVVACEPTPQLVSRLDRKTLLVTPEAPLNDVPGSLSKYDASILPGGVLEIGYRPSSQNVAEILEHVSTAGITIRDLSIEEGHLEDVFLEITRSTNS</sequence>
<evidence type="ECO:0000313" key="8">
    <source>
        <dbReference type="Proteomes" id="UP000032160"/>
    </source>
</evidence>